<accession>A0A975TRH3</accession>
<dbReference type="Proteomes" id="UP000693972">
    <property type="component" value="Unassembled WGS sequence"/>
</dbReference>
<keyword evidence="2" id="KW-1185">Reference proteome</keyword>
<dbReference type="AlphaFoldDB" id="A0A975TRH3"/>
<evidence type="ECO:0000313" key="1">
    <source>
        <dbReference type="EMBL" id="QXL86328.1"/>
    </source>
</evidence>
<reference evidence="1 2" key="1">
    <citation type="submission" date="2021-07" db="EMBL/GenBank/DDBJ databases">
        <title>Karlodiniumbacter phycospheric gen. nov., sp. nov., a phycosphere bacterium isolated from karlodinium veneficum.</title>
        <authorList>
            <person name="Peng Y."/>
            <person name="Jiang L."/>
            <person name="Lee J."/>
        </authorList>
    </citation>
    <scope>NUCLEOTIDE SEQUENCE</scope>
    <source>
        <strain evidence="1 2">N5</strain>
    </source>
</reference>
<protein>
    <submittedName>
        <fullName evidence="1">Uncharacterized protein</fullName>
    </submittedName>
</protein>
<organism evidence="1">
    <name type="scientific">Gymnodinialimonas phycosphaerae</name>
    <dbReference type="NCBI Taxonomy" id="2841589"/>
    <lineage>
        <taxon>Bacteria</taxon>
        <taxon>Pseudomonadati</taxon>
        <taxon>Pseudomonadota</taxon>
        <taxon>Alphaproteobacteria</taxon>
        <taxon>Rhodobacterales</taxon>
        <taxon>Paracoccaceae</taxon>
        <taxon>Gymnodinialimonas</taxon>
    </lineage>
</organism>
<dbReference type="RefSeq" id="WP_257893289.1">
    <property type="nucleotide sequence ID" value="NZ_JAIMBW010000001.1"/>
</dbReference>
<dbReference type="EMBL" id="JAIMBW010000001">
    <property type="protein sequence ID" value="MBY4893617.1"/>
    <property type="molecule type" value="Genomic_DNA"/>
</dbReference>
<name>A0A975TRH3_9RHOB</name>
<dbReference type="EMBL" id="CP078073">
    <property type="protein sequence ID" value="QXL86328.1"/>
    <property type="molecule type" value="Genomic_DNA"/>
</dbReference>
<proteinExistence type="predicted"/>
<gene>
    <name evidence="1" type="ORF">KUL25_12675</name>
</gene>
<evidence type="ECO:0000313" key="2">
    <source>
        <dbReference type="Proteomes" id="UP000693972"/>
    </source>
</evidence>
<sequence>MIPRRALRDLYLADAGAHLRGVGQDDAEKLIRRHLNTWWLDDAIAKRVLPAFRMVGLKVAGQD</sequence>